<organism evidence="4 5">
    <name type="scientific">Mycetocola miduiensis</name>
    <dbReference type="NCBI Taxonomy" id="995034"/>
    <lineage>
        <taxon>Bacteria</taxon>
        <taxon>Bacillati</taxon>
        <taxon>Actinomycetota</taxon>
        <taxon>Actinomycetes</taxon>
        <taxon>Micrococcales</taxon>
        <taxon>Microbacteriaceae</taxon>
        <taxon>Mycetocola</taxon>
    </lineage>
</organism>
<accession>A0A1I5D2H8</accession>
<feature type="domain" description="DUF58" evidence="3">
    <location>
        <begin position="266"/>
        <end position="349"/>
    </location>
</feature>
<dbReference type="PANTHER" id="PTHR34351">
    <property type="entry name" value="SLR1927 PROTEIN-RELATED"/>
    <property type="match status" value="1"/>
</dbReference>
<dbReference type="InterPro" id="IPR002881">
    <property type="entry name" value="DUF58"/>
</dbReference>
<sequence length="455" mass="48761">MTSTVTTEPETAALADPAEEPQPVERTPHATSATRGSRLAAAKRAGRSAKVPFVLLGRIVSSWVVWLWEVSKPYLAAVSGLGALVLGAAVVTLVAGLLLGWAELTVVAITLFAALAVAALFLIGRATYAVDIALNPRRVTVGERAIGRVLVTNTGKKASTATTLEVPVGQGLAEFSIGALQPGADVEELFAVPTNRRAVILTGPAVSIRGDQLGLFRRVVRWTDQIELFVHPVTTRLHPTAAGLVRDLEGQVTKKITNNDISFHALRAYVTGDDVRYVHWRTSARTGQLMVRQFEESRRSQLTIIHSSDERYYAGDDEFELAVSVTASIGSQVIRDGTQISVVTEGRVLKTHSVTSLLDDTCRVEKIVGSTATPRDFARDATKRLPPPSVVVIVAGSGMEAPDYRAIQRLFGGETNVIALRIENGSRPRVQDVAGLSIVTIGSLGDLPRVMARAV</sequence>
<keyword evidence="5" id="KW-1185">Reference proteome</keyword>
<protein>
    <recommendedName>
        <fullName evidence="3">DUF58 domain-containing protein</fullName>
    </recommendedName>
</protein>
<feature type="transmembrane region" description="Helical" evidence="2">
    <location>
        <begin position="106"/>
        <end position="128"/>
    </location>
</feature>
<evidence type="ECO:0000313" key="5">
    <source>
        <dbReference type="Proteomes" id="UP000198867"/>
    </source>
</evidence>
<dbReference type="PANTHER" id="PTHR34351:SF1">
    <property type="entry name" value="SLR1927 PROTEIN"/>
    <property type="match status" value="1"/>
</dbReference>
<dbReference type="EMBL" id="FOVM01000008">
    <property type="protein sequence ID" value="SFN93434.1"/>
    <property type="molecule type" value="Genomic_DNA"/>
</dbReference>
<dbReference type="Pfam" id="PF01882">
    <property type="entry name" value="DUF58"/>
    <property type="match status" value="1"/>
</dbReference>
<evidence type="ECO:0000256" key="1">
    <source>
        <dbReference type="SAM" id="MobiDB-lite"/>
    </source>
</evidence>
<evidence type="ECO:0000259" key="3">
    <source>
        <dbReference type="Pfam" id="PF01882"/>
    </source>
</evidence>
<dbReference type="OrthoDB" id="9812729at2"/>
<dbReference type="Proteomes" id="UP000198867">
    <property type="component" value="Unassembled WGS sequence"/>
</dbReference>
<dbReference type="AlphaFoldDB" id="A0A1I5D2H8"/>
<feature type="transmembrane region" description="Helical" evidence="2">
    <location>
        <begin position="51"/>
        <end position="68"/>
    </location>
</feature>
<proteinExistence type="predicted"/>
<keyword evidence="2" id="KW-0472">Membrane</keyword>
<feature type="transmembrane region" description="Helical" evidence="2">
    <location>
        <begin position="74"/>
        <end position="99"/>
    </location>
</feature>
<evidence type="ECO:0000256" key="2">
    <source>
        <dbReference type="SAM" id="Phobius"/>
    </source>
</evidence>
<dbReference type="RefSeq" id="WP_090712255.1">
    <property type="nucleotide sequence ID" value="NZ_FOVM01000008.1"/>
</dbReference>
<name>A0A1I5D2H8_9MICO</name>
<gene>
    <name evidence="4" type="ORF">SAMN05216219_2675</name>
</gene>
<keyword evidence="2" id="KW-0812">Transmembrane</keyword>
<reference evidence="5" key="1">
    <citation type="submission" date="2016-10" db="EMBL/GenBank/DDBJ databases">
        <authorList>
            <person name="Varghese N."/>
            <person name="Submissions S."/>
        </authorList>
    </citation>
    <scope>NUCLEOTIDE SEQUENCE [LARGE SCALE GENOMIC DNA]</scope>
    <source>
        <strain evidence="5">CGMCC 1.11101</strain>
    </source>
</reference>
<keyword evidence="2" id="KW-1133">Transmembrane helix</keyword>
<feature type="region of interest" description="Disordered" evidence="1">
    <location>
        <begin position="1"/>
        <end position="36"/>
    </location>
</feature>
<evidence type="ECO:0000313" key="4">
    <source>
        <dbReference type="EMBL" id="SFN93434.1"/>
    </source>
</evidence>
<dbReference type="STRING" id="995034.SAMN05216219_2675"/>